<organism evidence="1 2">
    <name type="scientific">Brachionus plicatilis</name>
    <name type="common">Marine rotifer</name>
    <name type="synonym">Brachionus muelleri</name>
    <dbReference type="NCBI Taxonomy" id="10195"/>
    <lineage>
        <taxon>Eukaryota</taxon>
        <taxon>Metazoa</taxon>
        <taxon>Spiralia</taxon>
        <taxon>Gnathifera</taxon>
        <taxon>Rotifera</taxon>
        <taxon>Eurotatoria</taxon>
        <taxon>Monogononta</taxon>
        <taxon>Pseudotrocha</taxon>
        <taxon>Ploima</taxon>
        <taxon>Brachionidae</taxon>
        <taxon>Brachionus</taxon>
    </lineage>
</organism>
<proteinExistence type="predicted"/>
<keyword evidence="2" id="KW-1185">Reference proteome</keyword>
<gene>
    <name evidence="1" type="ORF">BpHYR1_024386</name>
</gene>
<evidence type="ECO:0000313" key="2">
    <source>
        <dbReference type="Proteomes" id="UP000276133"/>
    </source>
</evidence>
<protein>
    <submittedName>
        <fullName evidence="1">Uncharacterized protein</fullName>
    </submittedName>
</protein>
<reference evidence="1 2" key="1">
    <citation type="journal article" date="2018" name="Sci. Rep.">
        <title>Genomic signatures of local adaptation to the degree of environmental predictability in rotifers.</title>
        <authorList>
            <person name="Franch-Gras L."/>
            <person name="Hahn C."/>
            <person name="Garcia-Roger E.M."/>
            <person name="Carmona M.J."/>
            <person name="Serra M."/>
            <person name="Gomez A."/>
        </authorList>
    </citation>
    <scope>NUCLEOTIDE SEQUENCE [LARGE SCALE GENOMIC DNA]</scope>
    <source>
        <strain evidence="1">HYR1</strain>
    </source>
</reference>
<name>A0A3M7R6U8_BRAPC</name>
<dbReference type="EMBL" id="REGN01004134">
    <property type="protein sequence ID" value="RNA18978.1"/>
    <property type="molecule type" value="Genomic_DNA"/>
</dbReference>
<dbReference type="AlphaFoldDB" id="A0A3M7R6U8"/>
<evidence type="ECO:0000313" key="1">
    <source>
        <dbReference type="EMBL" id="RNA18978.1"/>
    </source>
</evidence>
<accession>A0A3M7R6U8</accession>
<sequence>MVSMVSVPYGINPNFDIVPRVMVTSLRKLVNLSHIDIYIIKIKKFKLNNKKKHKLNINKY</sequence>
<dbReference type="Proteomes" id="UP000276133">
    <property type="component" value="Unassembled WGS sequence"/>
</dbReference>
<comment type="caution">
    <text evidence="1">The sequence shown here is derived from an EMBL/GenBank/DDBJ whole genome shotgun (WGS) entry which is preliminary data.</text>
</comment>